<dbReference type="AlphaFoldDB" id="A0A7K0BSC7"/>
<sequence>MPLVGTGEIVAPAAAAGRGVGAFNVVQLEHATAIVAGAAAARAPVILQVSENCVRYHGSPGPVIAASLAAAREAPVPVAVHLDHATSADLVHTAVDLGVGSVMFDASPLPYDDNVAATAEIAAWCHARGVWVEAELGEVGGKDGVHAPGARTDPADAAAYVAATGVDALAVAVGTSHAMLTRDAVPDLGLIAELRRAVPVPLVLHGSSGVPDAALTAAVGHGMTKINIATRLNEVLTAEVRRALAAAPALVDPRRYLGPGRTAVAGEVARLLDVLRTGQDGPDQDVDGK</sequence>
<evidence type="ECO:0000256" key="1">
    <source>
        <dbReference type="PIRSR" id="PIRSR001359-1"/>
    </source>
</evidence>
<accession>A0A7K0BSC7</accession>
<dbReference type="GO" id="GO:0004332">
    <property type="term" value="F:fructose-bisphosphate aldolase activity"/>
    <property type="evidence" value="ECO:0007669"/>
    <property type="project" value="UniProtKB-EC"/>
</dbReference>
<keyword evidence="2" id="KW-0862">Zinc</keyword>
<feature type="active site" description="Proton donor" evidence="1">
    <location>
        <position position="83"/>
    </location>
</feature>
<dbReference type="InterPro" id="IPR050246">
    <property type="entry name" value="Class_II_FBP_aldolase"/>
</dbReference>
<dbReference type="PIRSF" id="PIRSF001359">
    <property type="entry name" value="F_bP_aldolase_II"/>
    <property type="match status" value="1"/>
</dbReference>
<evidence type="ECO:0000256" key="2">
    <source>
        <dbReference type="PIRSR" id="PIRSR001359-3"/>
    </source>
</evidence>
<feature type="binding site" evidence="2">
    <location>
        <position position="84"/>
    </location>
    <ligand>
        <name>Zn(2+)</name>
        <dbReference type="ChEBI" id="CHEBI:29105"/>
        <label>1</label>
        <note>catalytic</note>
    </ligand>
</feature>
<dbReference type="EMBL" id="WEGH01000001">
    <property type="protein sequence ID" value="MQY04103.1"/>
    <property type="molecule type" value="Genomic_DNA"/>
</dbReference>
<dbReference type="RefSeq" id="WP_153531920.1">
    <property type="nucleotide sequence ID" value="NZ_WEGH01000001.1"/>
</dbReference>
<dbReference type="Gene3D" id="3.20.20.70">
    <property type="entry name" value="Aldolase class I"/>
    <property type="match status" value="1"/>
</dbReference>
<name>A0A7K0BSC7_9ACTN</name>
<reference evidence="3 4" key="1">
    <citation type="submission" date="2019-10" db="EMBL/GenBank/DDBJ databases">
        <title>Actinomadura rubteroloni sp. nov. and Actinomadura macrotermitis sp. nov., isolated from the gut of fungus growing-termite Macrotermes natalensis.</title>
        <authorList>
            <person name="Benndorf R."/>
            <person name="Martin K."/>
            <person name="Kuefner M."/>
            <person name="De Beer W."/>
            <person name="Kaster A.-K."/>
            <person name="Vollmers J."/>
            <person name="Poulsen M."/>
            <person name="Beemelmanns C."/>
        </authorList>
    </citation>
    <scope>NUCLEOTIDE SEQUENCE [LARGE SCALE GENOMIC DNA]</scope>
    <source>
        <strain evidence="3 4">RB68</strain>
    </source>
</reference>
<dbReference type="SUPFAM" id="SSF51569">
    <property type="entry name" value="Aldolase"/>
    <property type="match status" value="1"/>
</dbReference>
<keyword evidence="4" id="KW-1185">Reference proteome</keyword>
<proteinExistence type="predicted"/>
<evidence type="ECO:0000313" key="4">
    <source>
        <dbReference type="Proteomes" id="UP000487268"/>
    </source>
</evidence>
<feature type="binding site" evidence="2">
    <location>
        <position position="105"/>
    </location>
    <ligand>
        <name>Zn(2+)</name>
        <dbReference type="ChEBI" id="CHEBI:29105"/>
        <label>2</label>
    </ligand>
</feature>
<feature type="binding site" evidence="2">
    <location>
        <position position="205"/>
    </location>
    <ligand>
        <name>Zn(2+)</name>
        <dbReference type="ChEBI" id="CHEBI:29105"/>
        <label>1</label>
        <note>catalytic</note>
    </ligand>
</feature>
<dbReference type="OrthoDB" id="9803995at2"/>
<dbReference type="GO" id="GO:0008270">
    <property type="term" value="F:zinc ion binding"/>
    <property type="evidence" value="ECO:0007669"/>
    <property type="project" value="InterPro"/>
</dbReference>
<evidence type="ECO:0000313" key="3">
    <source>
        <dbReference type="EMBL" id="MQY04103.1"/>
    </source>
</evidence>
<keyword evidence="3" id="KW-0456">Lyase</keyword>
<protein>
    <submittedName>
        <fullName evidence="3">Putative fructose-bisphosphate aldolase</fullName>
        <ecNumber evidence="3">4.1.2.13</ecNumber>
    </submittedName>
</protein>
<keyword evidence="2" id="KW-0479">Metal-binding</keyword>
<feature type="binding site" evidence="2">
    <location>
        <position position="135"/>
    </location>
    <ligand>
        <name>Zn(2+)</name>
        <dbReference type="ChEBI" id="CHEBI:29105"/>
        <label>2</label>
    </ligand>
</feature>
<dbReference type="EC" id="4.1.2.13" evidence="3"/>
<dbReference type="PANTHER" id="PTHR30304:SF0">
    <property type="entry name" value="D-TAGATOSE-1,6-BISPHOSPHATE ALDOLASE SUBUNIT GATY-RELATED"/>
    <property type="match status" value="1"/>
</dbReference>
<organism evidence="3 4">
    <name type="scientific">Actinomadura macrotermitis</name>
    <dbReference type="NCBI Taxonomy" id="2585200"/>
    <lineage>
        <taxon>Bacteria</taxon>
        <taxon>Bacillati</taxon>
        <taxon>Actinomycetota</taxon>
        <taxon>Actinomycetes</taxon>
        <taxon>Streptosporangiales</taxon>
        <taxon>Thermomonosporaceae</taxon>
        <taxon>Actinomadura</taxon>
    </lineage>
</organism>
<gene>
    <name evidence="3" type="primary">fbaA</name>
    <name evidence="3" type="ORF">ACRB68_21530</name>
</gene>
<feature type="binding site" evidence="2">
    <location>
        <position position="177"/>
    </location>
    <ligand>
        <name>Zn(2+)</name>
        <dbReference type="ChEBI" id="CHEBI:29105"/>
        <label>1</label>
        <note>catalytic</note>
    </ligand>
</feature>
<comment type="cofactor">
    <cofactor evidence="2">
        <name>Zn(2+)</name>
        <dbReference type="ChEBI" id="CHEBI:29105"/>
    </cofactor>
    <text evidence="2">Binds 2 Zn(2+) ions per subunit. One is catalytic and the other provides a structural contribution.</text>
</comment>
<dbReference type="InterPro" id="IPR013785">
    <property type="entry name" value="Aldolase_TIM"/>
</dbReference>
<dbReference type="GO" id="GO:0005975">
    <property type="term" value="P:carbohydrate metabolic process"/>
    <property type="evidence" value="ECO:0007669"/>
    <property type="project" value="InterPro"/>
</dbReference>
<dbReference type="PANTHER" id="PTHR30304">
    <property type="entry name" value="D-TAGATOSE-1,6-BISPHOSPHATE ALDOLASE"/>
    <property type="match status" value="1"/>
</dbReference>
<dbReference type="Pfam" id="PF01116">
    <property type="entry name" value="F_bP_aldolase"/>
    <property type="match status" value="1"/>
</dbReference>
<comment type="caution">
    <text evidence="3">The sequence shown here is derived from an EMBL/GenBank/DDBJ whole genome shotgun (WGS) entry which is preliminary data.</text>
</comment>
<dbReference type="Proteomes" id="UP000487268">
    <property type="component" value="Unassembled WGS sequence"/>
</dbReference>
<dbReference type="InterPro" id="IPR000771">
    <property type="entry name" value="FBA_II"/>
</dbReference>